<evidence type="ECO:0000259" key="5">
    <source>
        <dbReference type="PROSITE" id="PS50902"/>
    </source>
</evidence>
<protein>
    <submittedName>
        <fullName evidence="6">Protoporphyrinogen oxidase</fullName>
    </submittedName>
</protein>
<dbReference type="Pfam" id="PF12724">
    <property type="entry name" value="Flavodoxin_5"/>
    <property type="match status" value="1"/>
</dbReference>
<dbReference type="InterPro" id="IPR008254">
    <property type="entry name" value="Flavodoxin/NO_synth"/>
</dbReference>
<dbReference type="Gene3D" id="3.40.50.360">
    <property type="match status" value="1"/>
</dbReference>
<dbReference type="EMBL" id="CP022355">
    <property type="protein sequence ID" value="ASK78151.1"/>
    <property type="molecule type" value="Genomic_DNA"/>
</dbReference>
<dbReference type="GO" id="GO:0006783">
    <property type="term" value="P:heme biosynthetic process"/>
    <property type="evidence" value="ECO:0007669"/>
    <property type="project" value="TreeGrafter"/>
</dbReference>
<dbReference type="InterPro" id="IPR052200">
    <property type="entry name" value="Protoporphyrinogen_IX_DH"/>
</dbReference>
<evidence type="ECO:0000256" key="1">
    <source>
        <dbReference type="ARBA" id="ARBA00001917"/>
    </source>
</evidence>
<dbReference type="SUPFAM" id="SSF52218">
    <property type="entry name" value="Flavoproteins"/>
    <property type="match status" value="1"/>
</dbReference>
<dbReference type="InterPro" id="IPR026816">
    <property type="entry name" value="Flavodoxin_dom"/>
</dbReference>
<dbReference type="PROSITE" id="PS50902">
    <property type="entry name" value="FLAVODOXIN_LIKE"/>
    <property type="match status" value="1"/>
</dbReference>
<dbReference type="GO" id="GO:0010181">
    <property type="term" value="F:FMN binding"/>
    <property type="evidence" value="ECO:0007669"/>
    <property type="project" value="InterPro"/>
</dbReference>
<sequence>MRVSSTLRKSTFTFVLYSASKRSLIFFKTIAEIIIKVTFCIKIILLYYKLINCIIFHPLSDYFMKPILILYFTKDGHTKKIASVIKQNIESKKYLVDLLEISMIPSGFNFEKYESIVLGMPVRYGNINKKVYDFIRNNYSKLINKKLYLYIVCLSARKSEKRKVENSKYYLKFIQKSKLSFVKSEIFAGVLCYPKYNFFDRTMIRFIMKLTGGETDTTIPYLCYTDWEQVNLFSNEILS</sequence>
<dbReference type="PANTHER" id="PTHR38030">
    <property type="entry name" value="PROTOPORPHYRINOGEN IX DEHYDROGENASE [MENAQUINONE]"/>
    <property type="match status" value="1"/>
</dbReference>
<dbReference type="NCBIfam" id="NF008316">
    <property type="entry name" value="PRK11104.1"/>
    <property type="match status" value="1"/>
</dbReference>
<feature type="transmembrane region" description="Helical" evidence="4">
    <location>
        <begin position="25"/>
        <end position="48"/>
    </location>
</feature>
<name>A0A220VCZ2_9GAMM</name>
<evidence type="ECO:0000313" key="6">
    <source>
        <dbReference type="EMBL" id="ASK78151.1"/>
    </source>
</evidence>
<keyword evidence="4" id="KW-1133">Transmembrane helix</keyword>
<dbReference type="Proteomes" id="UP000242175">
    <property type="component" value="Chromosome large"/>
</dbReference>
<keyword evidence="2" id="KW-0285">Flavoprotein</keyword>
<comment type="cofactor">
    <cofactor evidence="1">
        <name>FMN</name>
        <dbReference type="ChEBI" id="CHEBI:58210"/>
    </cofactor>
</comment>
<evidence type="ECO:0000256" key="4">
    <source>
        <dbReference type="SAM" id="Phobius"/>
    </source>
</evidence>
<accession>A0A220VCZ2</accession>
<feature type="domain" description="Flavodoxin-like" evidence="5">
    <location>
        <begin position="67"/>
        <end position="239"/>
    </location>
</feature>
<dbReference type="PANTHER" id="PTHR38030:SF2">
    <property type="entry name" value="PROTOPORPHYRINOGEN IX DEHYDROGENASE [QUINONE]"/>
    <property type="match status" value="1"/>
</dbReference>
<dbReference type="KEGG" id="pmai:CF386_03410"/>
<dbReference type="GO" id="GO:0070819">
    <property type="term" value="F:menaquinone-dependent protoporphyrinogen oxidase activity"/>
    <property type="evidence" value="ECO:0007669"/>
    <property type="project" value="TreeGrafter"/>
</dbReference>
<dbReference type="InterPro" id="IPR001226">
    <property type="entry name" value="Flavodoxin_CS"/>
</dbReference>
<dbReference type="GO" id="GO:0009055">
    <property type="term" value="F:electron transfer activity"/>
    <property type="evidence" value="ECO:0007669"/>
    <property type="project" value="InterPro"/>
</dbReference>
<dbReference type="AlphaFoldDB" id="A0A220VCZ2"/>
<evidence type="ECO:0000313" key="7">
    <source>
        <dbReference type="Proteomes" id="UP000242175"/>
    </source>
</evidence>
<dbReference type="InterPro" id="IPR029039">
    <property type="entry name" value="Flavoprotein-like_sf"/>
</dbReference>
<organism evidence="6 7">
    <name type="scientific">Paraphotobacterium marinum</name>
    <dbReference type="NCBI Taxonomy" id="1755811"/>
    <lineage>
        <taxon>Bacteria</taxon>
        <taxon>Pseudomonadati</taxon>
        <taxon>Pseudomonadota</taxon>
        <taxon>Gammaproteobacteria</taxon>
        <taxon>Vibrionales</taxon>
        <taxon>Vibrionaceae</taxon>
        <taxon>Paraphotobacterium</taxon>
    </lineage>
</organism>
<keyword evidence="3" id="KW-0288">FMN</keyword>
<dbReference type="PROSITE" id="PS00201">
    <property type="entry name" value="FLAVODOXIN"/>
    <property type="match status" value="1"/>
</dbReference>
<evidence type="ECO:0000256" key="2">
    <source>
        <dbReference type="ARBA" id="ARBA00022630"/>
    </source>
</evidence>
<gene>
    <name evidence="6" type="ORF">CF386_03410</name>
</gene>
<keyword evidence="4" id="KW-0472">Membrane</keyword>
<keyword evidence="4" id="KW-0812">Transmembrane</keyword>
<keyword evidence="7" id="KW-1185">Reference proteome</keyword>
<proteinExistence type="predicted"/>
<evidence type="ECO:0000256" key="3">
    <source>
        <dbReference type="ARBA" id="ARBA00022643"/>
    </source>
</evidence>
<reference evidence="6 7" key="1">
    <citation type="journal article" date="2016" name="Int. J. Syst. Evol. Microbiol.">
        <title>Paraphotobacterium marinum gen. nov., sp. nov., a member of the family Vibrionaceae, isolated from surface seawater.</title>
        <authorList>
            <person name="Huang Z."/>
            <person name="Dong C."/>
            <person name="Shao Z."/>
        </authorList>
    </citation>
    <scope>NUCLEOTIDE SEQUENCE [LARGE SCALE GENOMIC DNA]</scope>
    <source>
        <strain evidence="6 7">NSCS20N07D</strain>
    </source>
</reference>